<evidence type="ECO:0000259" key="14">
    <source>
        <dbReference type="PROSITE" id="PS51193"/>
    </source>
</evidence>
<dbReference type="InterPro" id="IPR010614">
    <property type="entry name" value="RAD3-like_helicase_DEAD"/>
</dbReference>
<evidence type="ECO:0000256" key="3">
    <source>
        <dbReference type="ARBA" id="ARBA00022741"/>
    </source>
</evidence>
<dbReference type="Pfam" id="PF13307">
    <property type="entry name" value="Helicase_C_2"/>
    <property type="match status" value="1"/>
</dbReference>
<dbReference type="EMBL" id="CP034726">
    <property type="protein sequence ID" value="QBP18984.1"/>
    <property type="molecule type" value="Genomic_DNA"/>
</dbReference>
<feature type="domain" description="Helicase ATP-binding" evidence="14">
    <location>
        <begin position="181"/>
        <end position="423"/>
    </location>
</feature>
<dbReference type="Gene3D" id="1.10.30.20">
    <property type="entry name" value="Bacterial XPD DNA helicase, FeS cluster domain"/>
    <property type="match status" value="1"/>
</dbReference>
<keyword evidence="4" id="KW-0227">DNA damage</keyword>
<keyword evidence="10" id="KW-0238">DNA-binding</keyword>
<dbReference type="InterPro" id="IPR006555">
    <property type="entry name" value="ATP-dep_Helicase_C"/>
</dbReference>
<keyword evidence="5" id="KW-0378">Hydrolase</keyword>
<gene>
    <name evidence="15" type="ORF">ELX58_00945</name>
</gene>
<dbReference type="Proteomes" id="UP000294321">
    <property type="component" value="Chromosome"/>
</dbReference>
<evidence type="ECO:0000256" key="2">
    <source>
        <dbReference type="ARBA" id="ARBA00022723"/>
    </source>
</evidence>
<dbReference type="PANTHER" id="PTHR11472">
    <property type="entry name" value="DNA REPAIR DEAD HELICASE RAD3/XP-D SUBFAMILY MEMBER"/>
    <property type="match status" value="1"/>
</dbReference>
<dbReference type="AlphaFoldDB" id="A0A4P6ZMF3"/>
<dbReference type="SUPFAM" id="SSF52540">
    <property type="entry name" value="P-loop containing nucleoside triphosphate hydrolases"/>
    <property type="match status" value="2"/>
</dbReference>
<proteinExistence type="inferred from homology"/>
<evidence type="ECO:0000256" key="13">
    <source>
        <dbReference type="ARBA" id="ARBA00038058"/>
    </source>
</evidence>
<evidence type="ECO:0000256" key="5">
    <source>
        <dbReference type="ARBA" id="ARBA00022801"/>
    </source>
</evidence>
<evidence type="ECO:0000256" key="4">
    <source>
        <dbReference type="ARBA" id="ARBA00022763"/>
    </source>
</evidence>
<evidence type="ECO:0000256" key="12">
    <source>
        <dbReference type="ARBA" id="ARBA00023235"/>
    </source>
</evidence>
<dbReference type="PANTHER" id="PTHR11472:SF34">
    <property type="entry name" value="REGULATOR OF TELOMERE ELONGATION HELICASE 1"/>
    <property type="match status" value="1"/>
</dbReference>
<keyword evidence="8" id="KW-0408">Iron</keyword>
<keyword evidence="7" id="KW-0067">ATP-binding</keyword>
<keyword evidence="9" id="KW-0411">Iron-sulfur</keyword>
<dbReference type="GO" id="GO:0005524">
    <property type="term" value="F:ATP binding"/>
    <property type="evidence" value="ECO:0007669"/>
    <property type="project" value="UniProtKB-KW"/>
</dbReference>
<dbReference type="GO" id="GO:0046872">
    <property type="term" value="F:metal ion binding"/>
    <property type="evidence" value="ECO:0007669"/>
    <property type="project" value="UniProtKB-KW"/>
</dbReference>
<protein>
    <submittedName>
        <fullName evidence="15">ATP-dependent DNA helicase</fullName>
    </submittedName>
</protein>
<evidence type="ECO:0000313" key="15">
    <source>
        <dbReference type="EMBL" id="QBP18984.1"/>
    </source>
</evidence>
<organism evidence="15 16">
    <name type="scientific">Acetilactobacillus jinshanensis</name>
    <dbReference type="NCBI Taxonomy" id="1720083"/>
    <lineage>
        <taxon>Bacteria</taxon>
        <taxon>Bacillati</taxon>
        <taxon>Bacillota</taxon>
        <taxon>Bacilli</taxon>
        <taxon>Lactobacillales</taxon>
        <taxon>Lactobacillaceae</taxon>
        <taxon>Acetilactobacillus</taxon>
    </lineage>
</organism>
<dbReference type="Pfam" id="PF06733">
    <property type="entry name" value="DEAD_2"/>
    <property type="match status" value="1"/>
</dbReference>
<keyword evidence="11" id="KW-0234">DNA repair</keyword>
<evidence type="ECO:0000313" key="16">
    <source>
        <dbReference type="Proteomes" id="UP000294321"/>
    </source>
</evidence>
<evidence type="ECO:0000256" key="10">
    <source>
        <dbReference type="ARBA" id="ARBA00023125"/>
    </source>
</evidence>
<keyword evidence="1" id="KW-0004">4Fe-4S</keyword>
<evidence type="ECO:0000256" key="7">
    <source>
        <dbReference type="ARBA" id="ARBA00022840"/>
    </source>
</evidence>
<name>A0A4P6ZMF3_9LACO</name>
<dbReference type="InterPro" id="IPR006554">
    <property type="entry name" value="Helicase-like_DEXD_c2"/>
</dbReference>
<evidence type="ECO:0000256" key="6">
    <source>
        <dbReference type="ARBA" id="ARBA00022806"/>
    </source>
</evidence>
<dbReference type="GO" id="GO:0051539">
    <property type="term" value="F:4 iron, 4 sulfur cluster binding"/>
    <property type="evidence" value="ECO:0007669"/>
    <property type="project" value="UniProtKB-KW"/>
</dbReference>
<reference evidence="16" key="1">
    <citation type="submission" date="2018-12" db="EMBL/GenBank/DDBJ databases">
        <title>A new species of lactobacillus.</title>
        <authorList>
            <person name="Jian Y."/>
            <person name="Xin L."/>
            <person name="Hong Z.J."/>
            <person name="Ming L.Z."/>
            <person name="Hong X.Z."/>
        </authorList>
    </citation>
    <scope>NUCLEOTIDE SEQUENCE [LARGE SCALE GENOMIC DNA]</scope>
    <source>
        <strain evidence="16">HSLZ-75</strain>
    </source>
</reference>
<dbReference type="PROSITE" id="PS51193">
    <property type="entry name" value="HELICASE_ATP_BIND_2"/>
    <property type="match status" value="1"/>
</dbReference>
<sequence length="785" mass="91302">MAKAKDLGVRKLIEFTLRSGDLGALIHSQNTAANGSRIHRRIQRRRGKTYKPEVYLSQPVQINHRHFLIHGRADGIIMRKHPLIEEIKTCDVDFDQLPKSILILYWGQVKMYAHLLMNKHSEIKQVKLRLTYVKTPDNQITEKIQQFTNVQAHEFYTHVLNIYQQWIELRDEIVDKRNRTAKKLRFPFKHYRTGQHEMAAAVYKTILFHKHLFCEAPTGTGKTISTIFPSVKAMGEHLLNRIFYLTAKKSTRHVAEETMSFLAKHGLWIKSITITAKEEITFPQEIDKDPDENPYMLGYYDRLKPALKDLLKHNNQITKATVIHYAKKYTLDPFEFSLDASVFCDVVICDYNYLFNIEVYLQRFFSAHDDGNFFLIDEAHNLVSRSRDMYSADLSSAKLKDLLTLTKHHKSRCYDIRPKLLKLMRTFEDESLSLDESHQYSLSLKKPLKGFNQAVAETAHAIHKWLPRQQHRDDLVNAVIQFYFDCNTYLTIGDLYDETYRTLMIHDKGHQVIFREFCIDPSQHLAHSLSLGRGAVLFSATLTPMKYYQRVLGNEKDSLDYQLPSAFPPQNQKVLITNYIRTTYRQRQANQSTIIDTIYTLICGKPGHYLVFFPSYDYLNSVADDFKHRYPQVKTLIQTNDMSIDDQRDFIHKFRTNCSQTLVGFAILGSNFSEGIDLKGNALIGVAVVTVGLPKINDETNLVRDYFDTEGHGFEYAYQLPGLNKVMQAAGRLIRSASDVGIVALIDQRFSWTQYRRFLPAFWRPQSVYNLSQFKQAVNNFWQNH</sequence>
<dbReference type="InterPro" id="IPR045028">
    <property type="entry name" value="DinG/Rad3-like"/>
</dbReference>
<dbReference type="GO" id="GO:0016818">
    <property type="term" value="F:hydrolase activity, acting on acid anhydrides, in phosphorus-containing anhydrides"/>
    <property type="evidence" value="ECO:0007669"/>
    <property type="project" value="InterPro"/>
</dbReference>
<keyword evidence="3" id="KW-0547">Nucleotide-binding</keyword>
<dbReference type="Gene3D" id="3.90.320.10">
    <property type="match status" value="1"/>
</dbReference>
<evidence type="ECO:0000256" key="1">
    <source>
        <dbReference type="ARBA" id="ARBA00022485"/>
    </source>
</evidence>
<dbReference type="SMART" id="SM00491">
    <property type="entry name" value="HELICc2"/>
    <property type="match status" value="1"/>
</dbReference>
<dbReference type="GO" id="GO:0006281">
    <property type="term" value="P:DNA repair"/>
    <property type="evidence" value="ECO:0007669"/>
    <property type="project" value="UniProtKB-KW"/>
</dbReference>
<evidence type="ECO:0000256" key="8">
    <source>
        <dbReference type="ARBA" id="ARBA00023004"/>
    </source>
</evidence>
<dbReference type="OrthoDB" id="9765586at2"/>
<comment type="similarity">
    <text evidence="13">Belongs to the helicase family. DinG subfamily.</text>
</comment>
<dbReference type="InterPro" id="IPR014013">
    <property type="entry name" value="Helic_SF1/SF2_ATP-bd_DinG/Rad3"/>
</dbReference>
<dbReference type="GO" id="GO:0003678">
    <property type="term" value="F:DNA helicase activity"/>
    <property type="evidence" value="ECO:0007669"/>
    <property type="project" value="InterPro"/>
</dbReference>
<dbReference type="InterPro" id="IPR027417">
    <property type="entry name" value="P-loop_NTPase"/>
</dbReference>
<keyword evidence="12" id="KW-0413">Isomerase</keyword>
<dbReference type="KEGG" id="lji:ELX58_00945"/>
<keyword evidence="2" id="KW-0479">Metal-binding</keyword>
<dbReference type="InterPro" id="IPR042493">
    <property type="entry name" value="XPD_DNA_FeS"/>
</dbReference>
<dbReference type="SMART" id="SM00488">
    <property type="entry name" value="DEXDc2"/>
    <property type="match status" value="1"/>
</dbReference>
<dbReference type="GO" id="GO:0003677">
    <property type="term" value="F:DNA binding"/>
    <property type="evidence" value="ECO:0007669"/>
    <property type="project" value="UniProtKB-KW"/>
</dbReference>
<accession>A0A4P6ZMF3</accession>
<dbReference type="Gene3D" id="1.10.275.40">
    <property type="match status" value="1"/>
</dbReference>
<dbReference type="Gene3D" id="3.40.50.300">
    <property type="entry name" value="P-loop containing nucleotide triphosphate hydrolases"/>
    <property type="match status" value="2"/>
</dbReference>
<keyword evidence="16" id="KW-1185">Reference proteome</keyword>
<evidence type="ECO:0000256" key="11">
    <source>
        <dbReference type="ARBA" id="ARBA00023204"/>
    </source>
</evidence>
<evidence type="ECO:0000256" key="9">
    <source>
        <dbReference type="ARBA" id="ARBA00023014"/>
    </source>
</evidence>
<keyword evidence="6 15" id="KW-0347">Helicase</keyword>
<dbReference type="InterPro" id="IPR011604">
    <property type="entry name" value="PDDEXK-like_dom_sf"/>
</dbReference>